<evidence type="ECO:0000259" key="5">
    <source>
        <dbReference type="PROSITE" id="PS50949"/>
    </source>
</evidence>
<dbReference type="GO" id="GO:0006547">
    <property type="term" value="P:L-histidine metabolic process"/>
    <property type="evidence" value="ECO:0007669"/>
    <property type="project" value="UniProtKB-UniRule"/>
</dbReference>
<dbReference type="PANTHER" id="PTHR44846:SF16">
    <property type="entry name" value="TRANSCRIPTIONAL REGULATOR PHNF-RELATED"/>
    <property type="match status" value="1"/>
</dbReference>
<dbReference type="FunFam" id="1.10.10.10:FF:000079">
    <property type="entry name" value="GntR family transcriptional regulator"/>
    <property type="match status" value="1"/>
</dbReference>
<evidence type="ECO:0000256" key="1">
    <source>
        <dbReference type="ARBA" id="ARBA00023015"/>
    </source>
</evidence>
<dbReference type="Pfam" id="PF07702">
    <property type="entry name" value="UTRA"/>
    <property type="match status" value="1"/>
</dbReference>
<evidence type="ECO:0000256" key="4">
    <source>
        <dbReference type="NCBIfam" id="TIGR02018"/>
    </source>
</evidence>
<dbReference type="InterPro" id="IPR011663">
    <property type="entry name" value="UTRA"/>
</dbReference>
<dbReference type="Gene3D" id="3.40.1410.10">
    <property type="entry name" value="Chorismate lyase-like"/>
    <property type="match status" value="1"/>
</dbReference>
<dbReference type="SUPFAM" id="SSF46785">
    <property type="entry name" value="Winged helix' DNA-binding domain"/>
    <property type="match status" value="1"/>
</dbReference>
<evidence type="ECO:0000256" key="2">
    <source>
        <dbReference type="ARBA" id="ARBA00023125"/>
    </source>
</evidence>
<reference evidence="6 7" key="1">
    <citation type="submission" date="2019-09" db="EMBL/GenBank/DDBJ databases">
        <authorList>
            <person name="Kevbrin V."/>
            <person name="Grouzdev D.S."/>
        </authorList>
    </citation>
    <scope>NUCLEOTIDE SEQUENCE [LARGE SCALE GENOMIC DNA]</scope>
    <source>
        <strain evidence="6 7">G-192</strain>
    </source>
</reference>
<organism evidence="6 7">
    <name type="scientific">Alkalicaulis satelles</name>
    <dbReference type="NCBI Taxonomy" id="2609175"/>
    <lineage>
        <taxon>Bacteria</taxon>
        <taxon>Pseudomonadati</taxon>
        <taxon>Pseudomonadota</taxon>
        <taxon>Alphaproteobacteria</taxon>
        <taxon>Maricaulales</taxon>
        <taxon>Maricaulaceae</taxon>
        <taxon>Alkalicaulis</taxon>
    </lineage>
</organism>
<keyword evidence="2" id="KW-0238">DNA-binding</keyword>
<dbReference type="CDD" id="cd07377">
    <property type="entry name" value="WHTH_GntR"/>
    <property type="match status" value="1"/>
</dbReference>
<dbReference type="GO" id="GO:0003700">
    <property type="term" value="F:DNA-binding transcription factor activity"/>
    <property type="evidence" value="ECO:0007669"/>
    <property type="project" value="UniProtKB-UniRule"/>
</dbReference>
<dbReference type="RefSeq" id="WP_150022627.1">
    <property type="nucleotide sequence ID" value="NZ_VWOJ01000002.1"/>
</dbReference>
<accession>A0A5M6ZF57</accession>
<dbReference type="InterPro" id="IPR028978">
    <property type="entry name" value="Chorismate_lyase_/UTRA_dom_sf"/>
</dbReference>
<keyword evidence="7" id="KW-1185">Reference proteome</keyword>
<evidence type="ECO:0000313" key="6">
    <source>
        <dbReference type="EMBL" id="KAA5803359.1"/>
    </source>
</evidence>
<dbReference type="GO" id="GO:0003677">
    <property type="term" value="F:DNA binding"/>
    <property type="evidence" value="ECO:0007669"/>
    <property type="project" value="UniProtKB-UniRule"/>
</dbReference>
<gene>
    <name evidence="6" type="primary">hutC</name>
    <name evidence="6" type="ORF">F1654_06000</name>
</gene>
<evidence type="ECO:0000313" key="7">
    <source>
        <dbReference type="Proteomes" id="UP000325122"/>
    </source>
</evidence>
<name>A0A5M6ZF57_9PROT</name>
<dbReference type="GO" id="GO:0045892">
    <property type="term" value="P:negative regulation of DNA-templated transcription"/>
    <property type="evidence" value="ECO:0007669"/>
    <property type="project" value="UniProtKB-UniRule"/>
</dbReference>
<protein>
    <recommendedName>
        <fullName evidence="4">Histidine utilization repressor</fullName>
    </recommendedName>
</protein>
<comment type="caution">
    <text evidence="6">The sequence shown here is derived from an EMBL/GenBank/DDBJ whole genome shotgun (WGS) entry which is preliminary data.</text>
</comment>
<dbReference type="InterPro" id="IPR000524">
    <property type="entry name" value="Tscrpt_reg_HTH_GntR"/>
</dbReference>
<dbReference type="PROSITE" id="PS50949">
    <property type="entry name" value="HTH_GNTR"/>
    <property type="match status" value="1"/>
</dbReference>
<dbReference type="InterPro" id="IPR036390">
    <property type="entry name" value="WH_DNA-bd_sf"/>
</dbReference>
<dbReference type="InterPro" id="IPR010248">
    <property type="entry name" value="His_ut_repres"/>
</dbReference>
<dbReference type="Proteomes" id="UP000325122">
    <property type="component" value="Unassembled WGS sequence"/>
</dbReference>
<dbReference type="InterPro" id="IPR050679">
    <property type="entry name" value="Bact_HTH_transcr_reg"/>
</dbReference>
<keyword evidence="3" id="KW-0804">Transcription</keyword>
<keyword evidence="1" id="KW-0805">Transcription regulation</keyword>
<evidence type="ECO:0000256" key="3">
    <source>
        <dbReference type="ARBA" id="ARBA00023163"/>
    </source>
</evidence>
<dbReference type="AlphaFoldDB" id="A0A5M6ZF57"/>
<dbReference type="Gene3D" id="1.10.10.10">
    <property type="entry name" value="Winged helix-like DNA-binding domain superfamily/Winged helix DNA-binding domain"/>
    <property type="match status" value="1"/>
</dbReference>
<dbReference type="PANTHER" id="PTHR44846">
    <property type="entry name" value="MANNOSYL-D-GLYCERATE TRANSPORT/METABOLISM SYSTEM REPRESSOR MNGR-RELATED"/>
    <property type="match status" value="1"/>
</dbReference>
<dbReference type="NCBIfam" id="TIGR02018">
    <property type="entry name" value="his_ut_repres"/>
    <property type="match status" value="1"/>
</dbReference>
<feature type="domain" description="HTH gntR-type" evidence="5">
    <location>
        <begin position="5"/>
        <end position="73"/>
    </location>
</feature>
<dbReference type="SUPFAM" id="SSF64288">
    <property type="entry name" value="Chorismate lyase-like"/>
    <property type="match status" value="1"/>
</dbReference>
<dbReference type="InterPro" id="IPR036388">
    <property type="entry name" value="WH-like_DNA-bd_sf"/>
</dbReference>
<proteinExistence type="predicted"/>
<dbReference type="SMART" id="SM00345">
    <property type="entry name" value="HTH_GNTR"/>
    <property type="match status" value="1"/>
</dbReference>
<dbReference type="PRINTS" id="PR00035">
    <property type="entry name" value="HTHGNTR"/>
</dbReference>
<sequence>MNAPEPLYQQVKQYVLERISSGALAPGERAPSESELVRALGVARMTANRALNELRDEGVIIRRAGSGSFVAQPRAEGALLTLRDIAEELADEDAPHRLELLSRELISASAADAAQFNTEPGAALLHLVIRHWRGGTPLLIEDRLIDPDVAPGAQTADFAAVTTYAFLIKAAPLQDVEHVVRAVNADAALARRLHLAPGSACLEIRRRTWSDGRIASLARLTYAGERYELSGHPARPAEGEMS</sequence>
<dbReference type="EMBL" id="VWOJ01000002">
    <property type="protein sequence ID" value="KAA5803359.1"/>
    <property type="molecule type" value="Genomic_DNA"/>
</dbReference>
<dbReference type="Pfam" id="PF00392">
    <property type="entry name" value="GntR"/>
    <property type="match status" value="1"/>
</dbReference>
<dbReference type="SMART" id="SM00866">
    <property type="entry name" value="UTRA"/>
    <property type="match status" value="1"/>
</dbReference>